<dbReference type="SMART" id="SM00256">
    <property type="entry name" value="FBOX"/>
    <property type="match status" value="1"/>
</dbReference>
<dbReference type="InterPro" id="IPR036047">
    <property type="entry name" value="F-box-like_dom_sf"/>
</dbReference>
<dbReference type="PROSITE" id="PS50181">
    <property type="entry name" value="FBOX"/>
    <property type="match status" value="1"/>
</dbReference>
<evidence type="ECO:0000259" key="1">
    <source>
        <dbReference type="PROSITE" id="PS50181"/>
    </source>
</evidence>
<name>A0ABC8U5C1_9AQUA</name>
<dbReference type="Gene3D" id="1.20.1280.50">
    <property type="match status" value="1"/>
</dbReference>
<keyword evidence="3" id="KW-1185">Reference proteome</keyword>
<proteinExistence type="predicted"/>
<dbReference type="PANTHER" id="PTHR47744:SF1">
    <property type="entry name" value="OS05G0526300 PROTEIN"/>
    <property type="match status" value="1"/>
</dbReference>
<dbReference type="AlphaFoldDB" id="A0ABC8U5C1"/>
<sequence>MGGPLTRYRMLGLRESLSESDQYSIACKQLCFILRIAYSKVEKILRSLIFQDILTAFRLLPQMQTQAAVSAAKLLLQNAEAALPIQMKVLAVMEFKHAMVACKRRCEARQEEECLVQLPPDVLLHIFSLVDWRSLASAAVVCRSWNTASSDNSLWHLQYVACFGNLDPRSGERVEKEEFKRLEEDVAAGVCTDWKDAFKRAYTGLLFKRFTFRGYCSCCDAIVWLSNMTFYYSFEPCAPYCQEHEIKPLINSADC</sequence>
<dbReference type="Pfam" id="PF24104">
    <property type="entry name" value="At5g52880_ARM"/>
    <property type="match status" value="1"/>
</dbReference>
<evidence type="ECO:0000313" key="3">
    <source>
        <dbReference type="Proteomes" id="UP001642360"/>
    </source>
</evidence>
<gene>
    <name evidence="2" type="ORF">ILEXP_LOCUS46802</name>
</gene>
<dbReference type="SUPFAM" id="SSF81383">
    <property type="entry name" value="F-box domain"/>
    <property type="match status" value="1"/>
</dbReference>
<organism evidence="2 3">
    <name type="scientific">Ilex paraguariensis</name>
    <name type="common">yerba mate</name>
    <dbReference type="NCBI Taxonomy" id="185542"/>
    <lineage>
        <taxon>Eukaryota</taxon>
        <taxon>Viridiplantae</taxon>
        <taxon>Streptophyta</taxon>
        <taxon>Embryophyta</taxon>
        <taxon>Tracheophyta</taxon>
        <taxon>Spermatophyta</taxon>
        <taxon>Magnoliopsida</taxon>
        <taxon>eudicotyledons</taxon>
        <taxon>Gunneridae</taxon>
        <taxon>Pentapetalae</taxon>
        <taxon>asterids</taxon>
        <taxon>campanulids</taxon>
        <taxon>Aquifoliales</taxon>
        <taxon>Aquifoliaceae</taxon>
        <taxon>Ilex</taxon>
    </lineage>
</organism>
<dbReference type="InterPro" id="IPR001810">
    <property type="entry name" value="F-box_dom"/>
</dbReference>
<dbReference type="PANTHER" id="PTHR47744">
    <property type="entry name" value="OS05G0526300 PROTEIN"/>
    <property type="match status" value="1"/>
</dbReference>
<dbReference type="EMBL" id="CAUOFW020006946">
    <property type="protein sequence ID" value="CAK9176934.1"/>
    <property type="molecule type" value="Genomic_DNA"/>
</dbReference>
<accession>A0ABC8U5C1</accession>
<feature type="domain" description="F-box" evidence="1">
    <location>
        <begin position="112"/>
        <end position="158"/>
    </location>
</feature>
<comment type="caution">
    <text evidence="2">The sequence shown here is derived from an EMBL/GenBank/DDBJ whole genome shotgun (WGS) entry which is preliminary data.</text>
</comment>
<evidence type="ECO:0000313" key="2">
    <source>
        <dbReference type="EMBL" id="CAK9176934.1"/>
    </source>
</evidence>
<reference evidence="2 3" key="1">
    <citation type="submission" date="2024-02" db="EMBL/GenBank/DDBJ databases">
        <authorList>
            <person name="Vignale AGUSTIN F."/>
            <person name="Sosa J E."/>
            <person name="Modenutti C."/>
        </authorList>
    </citation>
    <scope>NUCLEOTIDE SEQUENCE [LARGE SCALE GENOMIC DNA]</scope>
</reference>
<dbReference type="InterPro" id="IPR057039">
    <property type="entry name" value="At5g52880_ARM"/>
</dbReference>
<protein>
    <recommendedName>
        <fullName evidence="1">F-box domain-containing protein</fullName>
    </recommendedName>
</protein>
<dbReference type="Proteomes" id="UP001642360">
    <property type="component" value="Unassembled WGS sequence"/>
</dbReference>
<dbReference type="Pfam" id="PF12937">
    <property type="entry name" value="F-box-like"/>
    <property type="match status" value="1"/>
</dbReference>